<evidence type="ECO:0000259" key="1">
    <source>
        <dbReference type="Pfam" id="PF00085"/>
    </source>
</evidence>
<dbReference type="InterPro" id="IPR013766">
    <property type="entry name" value="Thioredoxin_domain"/>
</dbReference>
<organism evidence="2 3">
    <name type="scientific">Galerina marginata (strain CBS 339.88)</name>
    <dbReference type="NCBI Taxonomy" id="685588"/>
    <lineage>
        <taxon>Eukaryota</taxon>
        <taxon>Fungi</taxon>
        <taxon>Dikarya</taxon>
        <taxon>Basidiomycota</taxon>
        <taxon>Agaricomycotina</taxon>
        <taxon>Agaricomycetes</taxon>
        <taxon>Agaricomycetidae</taxon>
        <taxon>Agaricales</taxon>
        <taxon>Agaricineae</taxon>
        <taxon>Strophariaceae</taxon>
        <taxon>Galerina</taxon>
    </lineage>
</organism>
<dbReference type="AlphaFoldDB" id="A0A067SBQ5"/>
<dbReference type="InterPro" id="IPR050620">
    <property type="entry name" value="Thioredoxin_H-type-like"/>
</dbReference>
<dbReference type="Proteomes" id="UP000027222">
    <property type="component" value="Unassembled WGS sequence"/>
</dbReference>
<protein>
    <recommendedName>
        <fullName evidence="1">Thioredoxin domain-containing protein</fullName>
    </recommendedName>
</protein>
<dbReference type="PANTHER" id="PTHR10438">
    <property type="entry name" value="THIOREDOXIN"/>
    <property type="match status" value="1"/>
</dbReference>
<dbReference type="InterPro" id="IPR036249">
    <property type="entry name" value="Thioredoxin-like_sf"/>
</dbReference>
<dbReference type="PANTHER" id="PTHR10438:SF468">
    <property type="entry name" value="THIOREDOXIN-1-RELATED"/>
    <property type="match status" value="1"/>
</dbReference>
<dbReference type="OrthoDB" id="427280at2759"/>
<evidence type="ECO:0000313" key="2">
    <source>
        <dbReference type="EMBL" id="KDR68301.1"/>
    </source>
</evidence>
<dbReference type="Gene3D" id="3.40.30.10">
    <property type="entry name" value="Glutaredoxin"/>
    <property type="match status" value="1"/>
</dbReference>
<dbReference type="Pfam" id="PF00085">
    <property type="entry name" value="Thioredoxin"/>
    <property type="match status" value="1"/>
</dbReference>
<feature type="domain" description="Thioredoxin" evidence="1">
    <location>
        <begin position="13"/>
        <end position="90"/>
    </location>
</feature>
<evidence type="ECO:0000313" key="3">
    <source>
        <dbReference type="Proteomes" id="UP000027222"/>
    </source>
</evidence>
<dbReference type="CDD" id="cd02947">
    <property type="entry name" value="TRX_family"/>
    <property type="match status" value="1"/>
</dbReference>
<gene>
    <name evidence="2" type="ORF">GALMADRAFT_146524</name>
</gene>
<keyword evidence="3" id="KW-1185">Reference proteome</keyword>
<reference evidence="3" key="1">
    <citation type="journal article" date="2014" name="Proc. Natl. Acad. Sci. U.S.A.">
        <title>Extensive sampling of basidiomycete genomes demonstrates inadequacy of the white-rot/brown-rot paradigm for wood decay fungi.</title>
        <authorList>
            <person name="Riley R."/>
            <person name="Salamov A.A."/>
            <person name="Brown D.W."/>
            <person name="Nagy L.G."/>
            <person name="Floudas D."/>
            <person name="Held B.W."/>
            <person name="Levasseur A."/>
            <person name="Lombard V."/>
            <person name="Morin E."/>
            <person name="Otillar R."/>
            <person name="Lindquist E.A."/>
            <person name="Sun H."/>
            <person name="LaButti K.M."/>
            <person name="Schmutz J."/>
            <person name="Jabbour D."/>
            <person name="Luo H."/>
            <person name="Baker S.E."/>
            <person name="Pisabarro A.G."/>
            <person name="Walton J.D."/>
            <person name="Blanchette R.A."/>
            <person name="Henrissat B."/>
            <person name="Martin F."/>
            <person name="Cullen D."/>
            <person name="Hibbett D.S."/>
            <person name="Grigoriev I.V."/>
        </authorList>
    </citation>
    <scope>NUCLEOTIDE SEQUENCE [LARGE SCALE GENOMIC DNA]</scope>
    <source>
        <strain evidence="3">CBS 339.88</strain>
    </source>
</reference>
<proteinExistence type="predicted"/>
<dbReference type="EMBL" id="KL142409">
    <property type="protein sequence ID" value="KDR68301.1"/>
    <property type="molecule type" value="Genomic_DNA"/>
</dbReference>
<dbReference type="SUPFAM" id="SSF52833">
    <property type="entry name" value="Thioredoxin-like"/>
    <property type="match status" value="1"/>
</dbReference>
<sequence length="727" mass="81456">MTIIQATTLLQLQELVSQNKFTVVYVQTRWCCYCDKMSLVFKDVVANEESFGKVTFCIVDASTPSEGCSALLKEYGITSYPHFLAFKGCDLFCRIPGYMESKPFESILLFYVNFDPSSKFLVSKSPEISDPAYDASNSAASNFNFYDGAMSLNNFKQEDGGAPDALAFVRVHERCKDPIALSIKLDEDLDEDKHMITIYCKGNAPYVPLLLNYVSGLAASSKQRVGIHIIKITEPYATQQAEDFVECGLLDYRPVACMERRDYSFPNYSFHLDETIDFGKWFETCLNASRVIDSVPPGTKGHAVLKICTRERFQKVLRKKKLVIILFYDITAASTAMVRVFNAVSVLSEFKGSDFFTLDYGNLKEVAIELKFDEGPAIHLYMEKLLVAETRLMMPVNDLKDWLSPHITEYALPKSPGILDYLNLETDVLSHWWHLDETHTLLPTKETTQQKRTDLVQSQGSFQDRKNRGIFSRMLSSPKPFDDPESDGIIVANAAQSGLQLGRANEGDSHFGVTLRPQTFGNDLIIPIGVQFGPDRTEDARFISASLIFTFGYSDENGHEHSLTLKGMFPKDEKGESTVVHRESSLQGGVAMAVGYGAASVTTEGKTTKEEKFSRVTSPRVMGTGVNTDTAKWTFEEDSGEAGRNGLDAEYEVEAILPIPLTTLQDIRIKFWGTAILTYGHRHLPGRKQRLQIGSKEKPFRRTLCLRKYVCYPSDEDGTRSIVSAPP</sequence>
<name>A0A067SBQ5_GALM3</name>
<accession>A0A067SBQ5</accession>
<dbReference type="HOGENOM" id="CLU_380840_0_0_1"/>